<dbReference type="EMBL" id="FPHE01000139">
    <property type="protein sequence ID" value="SFV65091.1"/>
    <property type="molecule type" value="Genomic_DNA"/>
</dbReference>
<protein>
    <recommendedName>
        <fullName evidence="2">DUF945 domain-containing protein</fullName>
    </recommendedName>
</protein>
<name>A0A1W1CHD3_9ZZZZ</name>
<accession>A0A1W1CHD3</accession>
<sequence>MMKKIGLALIALVVIGGIYYTTLGSTQIVEEMKKEVNREITEAKESGFIIEDREIKENRERFVINFNDTKKIANYLKDENRGINQSDVELLKGLKVGVEIEYMPTAKDAIACDIYPVTLPKIIYEGLEDNSSIKSIDKIIKDKLLLVHINVNKLLSGFDGYMKDIDMSDESGNFKMKNFVFDGEIEDEKIKNLNQKIQDMSYEVPKQIKMGISNLKVFISNPVDKDYNNNTKYTLESLKVKNESNENFSLAINSISGSSQDTQKGKLANGTAKLNIASIDYTANNEKTLLNNIDFNINMNNIDMDALMELEKMSSDNAENNFSIEQMMPIIKKIVTADIALDIPNISLESITQNGKKINGFKLNVSTKVDKNFDWKLTQNDPLAITNIVDAKMNIEVSKELMNIISSNPQAMMLMMVMQPVDKNGAKVYDLEFSKGSLKVNGKPFI</sequence>
<gene>
    <name evidence="1" type="ORF">MNB_SV-12-1639</name>
</gene>
<evidence type="ECO:0000313" key="1">
    <source>
        <dbReference type="EMBL" id="SFV65091.1"/>
    </source>
</evidence>
<dbReference type="AlphaFoldDB" id="A0A1W1CHD3"/>
<reference evidence="1" key="1">
    <citation type="submission" date="2016-10" db="EMBL/GenBank/DDBJ databases">
        <authorList>
            <person name="de Groot N.N."/>
        </authorList>
    </citation>
    <scope>NUCLEOTIDE SEQUENCE</scope>
</reference>
<evidence type="ECO:0008006" key="2">
    <source>
        <dbReference type="Google" id="ProtNLM"/>
    </source>
</evidence>
<proteinExistence type="predicted"/>
<organism evidence="1">
    <name type="scientific">hydrothermal vent metagenome</name>
    <dbReference type="NCBI Taxonomy" id="652676"/>
    <lineage>
        <taxon>unclassified sequences</taxon>
        <taxon>metagenomes</taxon>
        <taxon>ecological metagenomes</taxon>
    </lineage>
</organism>